<comment type="caution">
    <text evidence="1">The sequence shown here is derived from an EMBL/GenBank/DDBJ whole genome shotgun (WGS) entry which is preliminary data.</text>
</comment>
<dbReference type="RefSeq" id="WP_301627302.1">
    <property type="nucleotide sequence ID" value="NZ_BORS01000007.1"/>
</dbReference>
<gene>
    <name evidence="1" type="ORF">J41TS4_22400</name>
</gene>
<dbReference type="AlphaFoldDB" id="A0A919Y0N8"/>
<dbReference type="EMBL" id="BORS01000007">
    <property type="protein sequence ID" value="GIO42482.1"/>
    <property type="molecule type" value="Genomic_DNA"/>
</dbReference>
<reference evidence="1" key="1">
    <citation type="submission" date="2021-03" db="EMBL/GenBank/DDBJ databases">
        <title>Antimicrobial resistance genes in bacteria isolated from Japanese honey, and their potential for conferring macrolide and lincosamide resistance in the American foulbrood pathogen Paenibacillus larvae.</title>
        <authorList>
            <person name="Okamoto M."/>
            <person name="Kumagai M."/>
            <person name="Kanamori H."/>
            <person name="Takamatsu D."/>
        </authorList>
    </citation>
    <scope>NUCLEOTIDE SEQUENCE</scope>
    <source>
        <strain evidence="1">J41TS4</strain>
    </source>
</reference>
<sequence length="87" mass="9937">MIETYRAKIFVQAVQFTNTQENIQDIISFIGLPVYVEYAPTGIQMRIVRTPYNVVIVKVGEYIVKAEDGTLSKMSEIELSDKYDKVS</sequence>
<dbReference type="Proteomes" id="UP000678895">
    <property type="component" value="Unassembled WGS sequence"/>
</dbReference>
<name>A0A919Y0N8_9BACL</name>
<evidence type="ECO:0000313" key="1">
    <source>
        <dbReference type="EMBL" id="GIO42482.1"/>
    </source>
</evidence>
<protein>
    <submittedName>
        <fullName evidence="1">Uncharacterized protein</fullName>
    </submittedName>
</protein>
<evidence type="ECO:0000313" key="2">
    <source>
        <dbReference type="Proteomes" id="UP000678895"/>
    </source>
</evidence>
<keyword evidence="2" id="KW-1185">Reference proteome</keyword>
<accession>A0A919Y0N8</accession>
<organism evidence="1 2">
    <name type="scientific">Paenibacillus apis</name>
    <dbReference type="NCBI Taxonomy" id="1792174"/>
    <lineage>
        <taxon>Bacteria</taxon>
        <taxon>Bacillati</taxon>
        <taxon>Bacillota</taxon>
        <taxon>Bacilli</taxon>
        <taxon>Bacillales</taxon>
        <taxon>Paenibacillaceae</taxon>
        <taxon>Paenibacillus</taxon>
    </lineage>
</organism>
<proteinExistence type="predicted"/>